<evidence type="ECO:0000256" key="4">
    <source>
        <dbReference type="ARBA" id="ARBA00022741"/>
    </source>
</evidence>
<dbReference type="GO" id="GO:0017148">
    <property type="term" value="P:negative regulation of translation"/>
    <property type="evidence" value="ECO:0007669"/>
    <property type="project" value="UniProtKB-KW"/>
</dbReference>
<evidence type="ECO:0000313" key="12">
    <source>
        <dbReference type="Proteomes" id="UP000887575"/>
    </source>
</evidence>
<evidence type="ECO:0000256" key="3">
    <source>
        <dbReference type="ARBA" id="ARBA00022679"/>
    </source>
</evidence>
<evidence type="ECO:0000256" key="10">
    <source>
        <dbReference type="ARBA" id="ARBA00048977"/>
    </source>
</evidence>
<dbReference type="InterPro" id="IPR011009">
    <property type="entry name" value="Kinase-like_dom_sf"/>
</dbReference>
<dbReference type="SUPFAM" id="SSF56112">
    <property type="entry name" value="Protein kinase-like (PK-like)"/>
    <property type="match status" value="1"/>
</dbReference>
<evidence type="ECO:0000313" key="13">
    <source>
        <dbReference type="WBParaSite" id="MBELARI_LOCUS777"/>
    </source>
</evidence>
<evidence type="ECO:0000256" key="1">
    <source>
        <dbReference type="ARBA" id="ARBA00012513"/>
    </source>
</evidence>
<dbReference type="InterPro" id="IPR008271">
    <property type="entry name" value="Ser/Thr_kinase_AS"/>
</dbReference>
<evidence type="ECO:0000256" key="8">
    <source>
        <dbReference type="ARBA" id="ARBA00037982"/>
    </source>
</evidence>
<dbReference type="PROSITE" id="PS50011">
    <property type="entry name" value="PROTEIN_KINASE_DOM"/>
    <property type="match status" value="1"/>
</dbReference>
<protein>
    <recommendedName>
        <fullName evidence="1">non-specific serine/threonine protein kinase</fullName>
        <ecNumber evidence="1">2.7.11.1</ecNumber>
    </recommendedName>
</protein>
<keyword evidence="12" id="KW-1185">Reference proteome</keyword>
<comment type="similarity">
    <text evidence="8">Belongs to the protein kinase superfamily. Ser/Thr protein kinase family. GCN2 subfamily.</text>
</comment>
<dbReference type="Proteomes" id="UP000887575">
    <property type="component" value="Unassembled WGS sequence"/>
</dbReference>
<evidence type="ECO:0000259" key="11">
    <source>
        <dbReference type="PROSITE" id="PS50011"/>
    </source>
</evidence>
<comment type="catalytic activity">
    <reaction evidence="10">
        <text>L-seryl-[protein] + ATP = O-phospho-L-seryl-[protein] + ADP + H(+)</text>
        <dbReference type="Rhea" id="RHEA:17989"/>
        <dbReference type="Rhea" id="RHEA-COMP:9863"/>
        <dbReference type="Rhea" id="RHEA-COMP:11604"/>
        <dbReference type="ChEBI" id="CHEBI:15378"/>
        <dbReference type="ChEBI" id="CHEBI:29999"/>
        <dbReference type="ChEBI" id="CHEBI:30616"/>
        <dbReference type="ChEBI" id="CHEBI:83421"/>
        <dbReference type="ChEBI" id="CHEBI:456216"/>
        <dbReference type="EC" id="2.7.11.1"/>
    </reaction>
    <physiologicalReaction direction="left-to-right" evidence="10">
        <dbReference type="Rhea" id="RHEA:17990"/>
    </physiologicalReaction>
</comment>
<organism evidence="12 13">
    <name type="scientific">Mesorhabditis belari</name>
    <dbReference type="NCBI Taxonomy" id="2138241"/>
    <lineage>
        <taxon>Eukaryota</taxon>
        <taxon>Metazoa</taxon>
        <taxon>Ecdysozoa</taxon>
        <taxon>Nematoda</taxon>
        <taxon>Chromadorea</taxon>
        <taxon>Rhabditida</taxon>
        <taxon>Rhabditina</taxon>
        <taxon>Rhabditomorpha</taxon>
        <taxon>Rhabditoidea</taxon>
        <taxon>Rhabditidae</taxon>
        <taxon>Mesorhabditinae</taxon>
        <taxon>Mesorhabditis</taxon>
    </lineage>
</organism>
<dbReference type="GO" id="GO:0005524">
    <property type="term" value="F:ATP binding"/>
    <property type="evidence" value="ECO:0007669"/>
    <property type="project" value="UniProtKB-KW"/>
</dbReference>
<name>A0AAF3FKW1_9BILA</name>
<dbReference type="PANTHER" id="PTHR11042:SF160">
    <property type="entry name" value="EUKARYOTIC TRANSLATION INITIATION FACTOR 2-ALPHA KINASE 1"/>
    <property type="match status" value="1"/>
</dbReference>
<keyword evidence="4" id="KW-0547">Nucleotide-binding</keyword>
<keyword evidence="3" id="KW-0808">Transferase</keyword>
<evidence type="ECO:0000256" key="5">
    <source>
        <dbReference type="ARBA" id="ARBA00022777"/>
    </source>
</evidence>
<keyword evidence="2" id="KW-0723">Serine/threonine-protein kinase</keyword>
<evidence type="ECO:0000256" key="9">
    <source>
        <dbReference type="ARBA" id="ARBA00048659"/>
    </source>
</evidence>
<dbReference type="PANTHER" id="PTHR11042">
    <property type="entry name" value="EUKARYOTIC TRANSLATION INITIATION FACTOR 2-ALPHA KINASE EIF2-ALPHA KINASE -RELATED"/>
    <property type="match status" value="1"/>
</dbReference>
<evidence type="ECO:0000256" key="7">
    <source>
        <dbReference type="ARBA" id="ARBA00023193"/>
    </source>
</evidence>
<dbReference type="GO" id="GO:0005737">
    <property type="term" value="C:cytoplasm"/>
    <property type="evidence" value="ECO:0007669"/>
    <property type="project" value="TreeGrafter"/>
</dbReference>
<reference evidence="13" key="1">
    <citation type="submission" date="2024-02" db="UniProtKB">
        <authorList>
            <consortium name="WormBaseParasite"/>
        </authorList>
    </citation>
    <scope>IDENTIFICATION</scope>
</reference>
<evidence type="ECO:0000256" key="2">
    <source>
        <dbReference type="ARBA" id="ARBA00022527"/>
    </source>
</evidence>
<proteinExistence type="inferred from homology"/>
<accession>A0AAF3FKW1</accession>
<dbReference type="EC" id="2.7.11.1" evidence="1"/>
<dbReference type="AlphaFoldDB" id="A0AAF3FKW1"/>
<feature type="domain" description="Protein kinase" evidence="11">
    <location>
        <begin position="1"/>
        <end position="93"/>
    </location>
</feature>
<dbReference type="Pfam" id="PF00069">
    <property type="entry name" value="Pkinase"/>
    <property type="match status" value="1"/>
</dbReference>
<evidence type="ECO:0000256" key="6">
    <source>
        <dbReference type="ARBA" id="ARBA00022840"/>
    </source>
</evidence>
<dbReference type="WBParaSite" id="MBELARI_LOCUS777">
    <property type="protein sequence ID" value="MBELARI_LOCUS777"/>
    <property type="gene ID" value="MBELARI_LOCUS777"/>
</dbReference>
<keyword evidence="5" id="KW-0418">Kinase</keyword>
<dbReference type="InterPro" id="IPR000719">
    <property type="entry name" value="Prot_kinase_dom"/>
</dbReference>
<dbReference type="PROSITE" id="PS00108">
    <property type="entry name" value="PROTEIN_KINASE_ST"/>
    <property type="match status" value="1"/>
</dbReference>
<comment type="catalytic activity">
    <reaction evidence="9">
        <text>L-threonyl-[protein] + ATP = O-phospho-L-threonyl-[protein] + ADP + H(+)</text>
        <dbReference type="Rhea" id="RHEA:46608"/>
        <dbReference type="Rhea" id="RHEA-COMP:11060"/>
        <dbReference type="Rhea" id="RHEA-COMP:11605"/>
        <dbReference type="ChEBI" id="CHEBI:15378"/>
        <dbReference type="ChEBI" id="CHEBI:30013"/>
        <dbReference type="ChEBI" id="CHEBI:30616"/>
        <dbReference type="ChEBI" id="CHEBI:61977"/>
        <dbReference type="ChEBI" id="CHEBI:456216"/>
        <dbReference type="EC" id="2.7.11.1"/>
    </reaction>
    <physiologicalReaction direction="left-to-right" evidence="9">
        <dbReference type="Rhea" id="RHEA:46609"/>
    </physiologicalReaction>
</comment>
<dbReference type="InterPro" id="IPR050339">
    <property type="entry name" value="CC_SR_Kinase"/>
</dbReference>
<dbReference type="GO" id="GO:0004694">
    <property type="term" value="F:eukaryotic translation initiation factor 2alpha kinase activity"/>
    <property type="evidence" value="ECO:0007669"/>
    <property type="project" value="TreeGrafter"/>
</dbReference>
<sequence>MKTVILWARQLLQALHYIFDVHKFVHRDIKPANIFITSEFALKIGDFGLAKRIQETCSGSRWGGTLRYWSPLQCVQGVDIYEIKNESLQARFW</sequence>
<dbReference type="Gene3D" id="1.10.510.10">
    <property type="entry name" value="Transferase(Phosphotransferase) domain 1"/>
    <property type="match status" value="1"/>
</dbReference>
<keyword evidence="7" id="KW-0652">Protein synthesis inhibitor</keyword>
<keyword evidence="6" id="KW-0067">ATP-binding</keyword>
<dbReference type="GO" id="GO:0005634">
    <property type="term" value="C:nucleus"/>
    <property type="evidence" value="ECO:0007669"/>
    <property type="project" value="TreeGrafter"/>
</dbReference>